<gene>
    <name evidence="5" type="primary">ytrA_2</name>
    <name evidence="5" type="ORF">PGLFYP46_01042</name>
</gene>
<dbReference type="GO" id="GO:0003700">
    <property type="term" value="F:DNA-binding transcription factor activity"/>
    <property type="evidence" value="ECO:0007669"/>
    <property type="project" value="InterPro"/>
</dbReference>
<evidence type="ECO:0000313" key="5">
    <source>
        <dbReference type="EMBL" id="VYT78262.1"/>
    </source>
</evidence>
<dbReference type="PANTHER" id="PTHR38445:SF9">
    <property type="entry name" value="HTH-TYPE TRANSCRIPTIONAL REPRESSOR YTRA"/>
    <property type="match status" value="1"/>
</dbReference>
<evidence type="ECO:0000256" key="2">
    <source>
        <dbReference type="ARBA" id="ARBA00023125"/>
    </source>
</evidence>
<dbReference type="AlphaFoldDB" id="A0A6N2ZMU7"/>
<organism evidence="5">
    <name type="scientific">Peptoniphilus gorbachii</name>
    <dbReference type="NCBI Taxonomy" id="411567"/>
    <lineage>
        <taxon>Bacteria</taxon>
        <taxon>Bacillati</taxon>
        <taxon>Bacillota</taxon>
        <taxon>Tissierellia</taxon>
        <taxon>Tissierellales</taxon>
        <taxon>Peptoniphilaceae</taxon>
        <taxon>Peptoniphilus</taxon>
    </lineage>
</organism>
<dbReference type="SMART" id="SM00345">
    <property type="entry name" value="HTH_GNTR"/>
    <property type="match status" value="1"/>
</dbReference>
<evidence type="ECO:0000256" key="1">
    <source>
        <dbReference type="ARBA" id="ARBA00023015"/>
    </source>
</evidence>
<dbReference type="PROSITE" id="PS50949">
    <property type="entry name" value="HTH_GNTR"/>
    <property type="match status" value="1"/>
</dbReference>
<keyword evidence="1" id="KW-0805">Transcription regulation</keyword>
<protein>
    <submittedName>
        <fullName evidence="5">HTH-type transcriptional repressor YtrA</fullName>
    </submittedName>
</protein>
<dbReference type="InterPro" id="IPR036390">
    <property type="entry name" value="WH_DNA-bd_sf"/>
</dbReference>
<dbReference type="InterPro" id="IPR036388">
    <property type="entry name" value="WH-like_DNA-bd_sf"/>
</dbReference>
<dbReference type="Gene3D" id="1.10.10.10">
    <property type="entry name" value="Winged helix-like DNA-binding domain superfamily/Winged helix DNA-binding domain"/>
    <property type="match status" value="1"/>
</dbReference>
<dbReference type="PANTHER" id="PTHR38445">
    <property type="entry name" value="HTH-TYPE TRANSCRIPTIONAL REPRESSOR YTRA"/>
    <property type="match status" value="1"/>
</dbReference>
<name>A0A6N2ZMU7_9FIRM</name>
<evidence type="ECO:0000256" key="3">
    <source>
        <dbReference type="ARBA" id="ARBA00023163"/>
    </source>
</evidence>
<dbReference type="Pfam" id="PF00392">
    <property type="entry name" value="GntR"/>
    <property type="match status" value="1"/>
</dbReference>
<dbReference type="InterPro" id="IPR000524">
    <property type="entry name" value="Tscrpt_reg_HTH_GntR"/>
</dbReference>
<dbReference type="GO" id="GO:0003677">
    <property type="term" value="F:DNA binding"/>
    <property type="evidence" value="ECO:0007669"/>
    <property type="project" value="UniProtKB-KW"/>
</dbReference>
<dbReference type="CDD" id="cd07377">
    <property type="entry name" value="WHTH_GntR"/>
    <property type="match status" value="1"/>
</dbReference>
<accession>A0A6N2ZMU7</accession>
<keyword evidence="3" id="KW-0804">Transcription</keyword>
<dbReference type="EMBL" id="CACRUP010000007">
    <property type="protein sequence ID" value="VYT78262.1"/>
    <property type="molecule type" value="Genomic_DNA"/>
</dbReference>
<reference evidence="5" key="1">
    <citation type="submission" date="2019-11" db="EMBL/GenBank/DDBJ databases">
        <authorList>
            <person name="Feng L."/>
        </authorList>
    </citation>
    <scope>NUCLEOTIDE SEQUENCE</scope>
    <source>
        <strain evidence="5">PgorbachiiLFYP46</strain>
    </source>
</reference>
<feature type="domain" description="HTH gntR-type" evidence="4">
    <location>
        <begin position="8"/>
        <end position="76"/>
    </location>
</feature>
<sequence length="121" mass="14035">MIHKMSGCFLYIHIADNLRNLILKGDYLPGQKLSSIRLMAKEEGCNPATVYRAFKLLEQEGFVYTQNRKGYFVTNNLLKLGTLRKKELRKLTKEFIEKLNLLGYSNKEIGELLERYSNSSL</sequence>
<proteinExistence type="predicted"/>
<evidence type="ECO:0000259" key="4">
    <source>
        <dbReference type="PROSITE" id="PS50949"/>
    </source>
</evidence>
<dbReference type="SUPFAM" id="SSF46785">
    <property type="entry name" value="Winged helix' DNA-binding domain"/>
    <property type="match status" value="1"/>
</dbReference>
<keyword evidence="2" id="KW-0238">DNA-binding</keyword>